<evidence type="ECO:0000256" key="7">
    <source>
        <dbReference type="SAM" id="Phobius"/>
    </source>
</evidence>
<proteinExistence type="predicted"/>
<evidence type="ECO:0008006" key="10">
    <source>
        <dbReference type="Google" id="ProtNLM"/>
    </source>
</evidence>
<dbReference type="EMBL" id="SOEF01000019">
    <property type="protein sequence ID" value="TDX42950.1"/>
    <property type="molecule type" value="Genomic_DNA"/>
</dbReference>
<organism evidence="8 9">
    <name type="scientific">Halanaerobium congolense</name>
    <dbReference type="NCBI Taxonomy" id="54121"/>
    <lineage>
        <taxon>Bacteria</taxon>
        <taxon>Bacillati</taxon>
        <taxon>Bacillota</taxon>
        <taxon>Clostridia</taxon>
        <taxon>Halanaerobiales</taxon>
        <taxon>Halanaerobiaceae</taxon>
        <taxon>Halanaerobium</taxon>
    </lineage>
</organism>
<keyword evidence="2" id="KW-0813">Transport</keyword>
<comment type="subcellular location">
    <subcellularLocation>
        <location evidence="1">Cell membrane</location>
        <topology evidence="1">Multi-pass membrane protein</topology>
    </subcellularLocation>
</comment>
<evidence type="ECO:0000256" key="2">
    <source>
        <dbReference type="ARBA" id="ARBA00022448"/>
    </source>
</evidence>
<evidence type="ECO:0000256" key="5">
    <source>
        <dbReference type="ARBA" id="ARBA00022989"/>
    </source>
</evidence>
<dbReference type="SUPFAM" id="SSF161098">
    <property type="entry name" value="MetI-like"/>
    <property type="match status" value="1"/>
</dbReference>
<sequence>MQKGYLCAKFELIIWTIKDFAIIYLLARGGPSRATETLPIYIYHLAFQFFDFGKAAAAGVVMLLFSLVFIVVYLKILSGGEID</sequence>
<reference evidence="8 9" key="1">
    <citation type="submission" date="2019-03" db="EMBL/GenBank/DDBJ databases">
        <title>Subsurface microbial communities from deep shales in Ohio and West Virginia, USA.</title>
        <authorList>
            <person name="Wrighton K."/>
        </authorList>
    </citation>
    <scope>NUCLEOTIDE SEQUENCE [LARGE SCALE GENOMIC DNA]</scope>
    <source>
        <strain evidence="8 9">DSMZ 11287</strain>
    </source>
</reference>
<evidence type="ECO:0000256" key="1">
    <source>
        <dbReference type="ARBA" id="ARBA00004651"/>
    </source>
</evidence>
<evidence type="ECO:0000313" key="8">
    <source>
        <dbReference type="EMBL" id="TDX42950.1"/>
    </source>
</evidence>
<keyword evidence="3" id="KW-1003">Cell membrane</keyword>
<feature type="transmembrane region" description="Helical" evidence="7">
    <location>
        <begin position="55"/>
        <end position="74"/>
    </location>
</feature>
<evidence type="ECO:0000256" key="6">
    <source>
        <dbReference type="ARBA" id="ARBA00023136"/>
    </source>
</evidence>
<feature type="transmembrane region" description="Helical" evidence="7">
    <location>
        <begin position="12"/>
        <end position="30"/>
    </location>
</feature>
<keyword evidence="6 7" id="KW-0472">Membrane</keyword>
<dbReference type="Proteomes" id="UP000295472">
    <property type="component" value="Unassembled WGS sequence"/>
</dbReference>
<dbReference type="Gene3D" id="1.10.3720.10">
    <property type="entry name" value="MetI-like"/>
    <property type="match status" value="1"/>
</dbReference>
<protein>
    <recommendedName>
        <fullName evidence="10">Binding-protein-dependent transport system inner membrane component</fullName>
    </recommendedName>
</protein>
<dbReference type="PANTHER" id="PTHR43005">
    <property type="entry name" value="BLR7065 PROTEIN"/>
    <property type="match status" value="1"/>
</dbReference>
<dbReference type="PANTHER" id="PTHR43005:SF1">
    <property type="entry name" value="SPERMIDINE_PUTRESCINE TRANSPORT SYSTEM PERMEASE PROTEIN"/>
    <property type="match status" value="1"/>
</dbReference>
<keyword evidence="4 7" id="KW-0812">Transmembrane</keyword>
<comment type="caution">
    <text evidence="8">The sequence shown here is derived from an EMBL/GenBank/DDBJ whole genome shotgun (WGS) entry which is preliminary data.</text>
</comment>
<dbReference type="GO" id="GO:0005886">
    <property type="term" value="C:plasma membrane"/>
    <property type="evidence" value="ECO:0007669"/>
    <property type="project" value="UniProtKB-SubCell"/>
</dbReference>
<gene>
    <name evidence="8" type="ORF">C7954_11961</name>
</gene>
<evidence type="ECO:0000256" key="3">
    <source>
        <dbReference type="ARBA" id="ARBA00022475"/>
    </source>
</evidence>
<dbReference type="InterPro" id="IPR035906">
    <property type="entry name" value="MetI-like_sf"/>
</dbReference>
<keyword evidence="5 7" id="KW-1133">Transmembrane helix</keyword>
<accession>A0A4R8GBM3</accession>
<dbReference type="AlphaFoldDB" id="A0A4R8GBM3"/>
<dbReference type="GeneID" id="57013041"/>
<evidence type="ECO:0000313" key="9">
    <source>
        <dbReference type="Proteomes" id="UP000295472"/>
    </source>
</evidence>
<evidence type="ECO:0000256" key="4">
    <source>
        <dbReference type="ARBA" id="ARBA00022692"/>
    </source>
</evidence>
<dbReference type="RefSeq" id="WP_134059470.1">
    <property type="nucleotide sequence ID" value="NZ_SOEF01000019.1"/>
</dbReference>
<name>A0A4R8GBM3_9FIRM</name>